<proteinExistence type="predicted"/>
<evidence type="ECO:0000256" key="1">
    <source>
        <dbReference type="ARBA" id="ARBA00023002"/>
    </source>
</evidence>
<dbReference type="Gene3D" id="3.20.20.30">
    <property type="entry name" value="Luciferase-like domain"/>
    <property type="match status" value="1"/>
</dbReference>
<organism evidence="3 4">
    <name type="scientific">Nonomuraea longispora</name>
    <dbReference type="NCBI Taxonomy" id="1848320"/>
    <lineage>
        <taxon>Bacteria</taxon>
        <taxon>Bacillati</taxon>
        <taxon>Actinomycetota</taxon>
        <taxon>Actinomycetes</taxon>
        <taxon>Streptosporangiales</taxon>
        <taxon>Streptosporangiaceae</taxon>
        <taxon>Nonomuraea</taxon>
    </lineage>
</organism>
<keyword evidence="1" id="KW-0560">Oxidoreductase</keyword>
<accession>A0A4R4NFF3</accession>
<dbReference type="SUPFAM" id="SSF51679">
    <property type="entry name" value="Bacterial luciferase-like"/>
    <property type="match status" value="1"/>
</dbReference>
<dbReference type="InterPro" id="IPR011251">
    <property type="entry name" value="Luciferase-like_dom"/>
</dbReference>
<evidence type="ECO:0000313" key="3">
    <source>
        <dbReference type="EMBL" id="TDC07154.1"/>
    </source>
</evidence>
<gene>
    <name evidence="3" type="ORF">E1267_14335</name>
</gene>
<dbReference type="EMBL" id="SMJZ01000044">
    <property type="protein sequence ID" value="TDC07154.1"/>
    <property type="molecule type" value="Genomic_DNA"/>
</dbReference>
<dbReference type="InterPro" id="IPR050564">
    <property type="entry name" value="F420-G6PD/mer"/>
</dbReference>
<dbReference type="Proteomes" id="UP000295157">
    <property type="component" value="Unassembled WGS sequence"/>
</dbReference>
<reference evidence="3 4" key="1">
    <citation type="submission" date="2019-02" db="EMBL/GenBank/DDBJ databases">
        <title>Draft genome sequences of novel Actinobacteria.</title>
        <authorList>
            <person name="Sahin N."/>
            <person name="Ay H."/>
            <person name="Saygin H."/>
        </authorList>
    </citation>
    <scope>NUCLEOTIDE SEQUENCE [LARGE SCALE GENOMIC DNA]</scope>
    <source>
        <strain evidence="3 4">KC201</strain>
    </source>
</reference>
<dbReference type="CDD" id="cd01097">
    <property type="entry name" value="Tetrahydromethanopterin_reductase"/>
    <property type="match status" value="1"/>
</dbReference>
<dbReference type="GO" id="GO:0016705">
    <property type="term" value="F:oxidoreductase activity, acting on paired donors, with incorporation or reduction of molecular oxygen"/>
    <property type="evidence" value="ECO:0007669"/>
    <property type="project" value="InterPro"/>
</dbReference>
<comment type="caution">
    <text evidence="3">The sequence shown here is derived from an EMBL/GenBank/DDBJ whole genome shotgun (WGS) entry which is preliminary data.</text>
</comment>
<dbReference type="AlphaFoldDB" id="A0A4R4NFF3"/>
<keyword evidence="4" id="KW-1185">Reference proteome</keyword>
<name>A0A4R4NFF3_9ACTN</name>
<dbReference type="OrthoDB" id="7816697at2"/>
<dbReference type="PANTHER" id="PTHR43244">
    <property type="match status" value="1"/>
</dbReference>
<evidence type="ECO:0000259" key="2">
    <source>
        <dbReference type="Pfam" id="PF00296"/>
    </source>
</evidence>
<dbReference type="InterPro" id="IPR036661">
    <property type="entry name" value="Luciferase-like_sf"/>
</dbReference>
<feature type="domain" description="Luciferase-like" evidence="2">
    <location>
        <begin position="23"/>
        <end position="322"/>
    </location>
</feature>
<dbReference type="Pfam" id="PF00296">
    <property type="entry name" value="Bac_luciferase"/>
    <property type="match status" value="1"/>
</dbReference>
<protein>
    <submittedName>
        <fullName evidence="3">LLM class flavin-dependent oxidoreductase</fullName>
    </submittedName>
</protein>
<dbReference type="PANTHER" id="PTHR43244:SF1">
    <property type="entry name" value="5,10-METHYLENETETRAHYDROMETHANOPTERIN REDUCTASE"/>
    <property type="match status" value="1"/>
</dbReference>
<evidence type="ECO:0000313" key="4">
    <source>
        <dbReference type="Proteomes" id="UP000295157"/>
    </source>
</evidence>
<sequence>MAIRIGFPVEMLMKFGIGIGRTLPAHQAADVAALADELGYEHCTFIESQNLCRDSTVMMALAAEQTTRIKLGHAVTNPYIRHPAVLANTMATIDELSSGRIFLGIGAGGSAVAMVGRSARPLGELRDVVSFFRAFVAGEQTTWHDAPMRSGWSRRDIPVVLGTHGARSCRLAGSIADGVFLPGLDPRIAAWKRARVAEGAEQAGRSLDDLELWSRGAVFVHDDVDYAREFVRSYAATSAFFLWRSAVSRPEPVNRLLASALPEGVAEEMAKLAERYQWEQHEAKGAAHARDLSSDLIDCFAIYGPPGRCVERLGALAEAGVDAVSFTLYGVPDKAHMITRIIHDVAGQLR</sequence>